<feature type="region of interest" description="Disordered" evidence="6">
    <location>
        <begin position="293"/>
        <end position="318"/>
    </location>
</feature>
<evidence type="ECO:0000256" key="1">
    <source>
        <dbReference type="ARBA" id="ARBA00004370"/>
    </source>
</evidence>
<evidence type="ECO:0000313" key="8">
    <source>
        <dbReference type="EMBL" id="JAC34561.1"/>
    </source>
</evidence>
<name>A0A023GKZ6_AMBTT</name>
<comment type="subcellular location">
    <subcellularLocation>
        <location evidence="1">Membrane</location>
    </subcellularLocation>
</comment>
<evidence type="ECO:0000256" key="4">
    <source>
        <dbReference type="ARBA" id="ARBA00022989"/>
    </source>
</evidence>
<dbReference type="GO" id="GO:0008104">
    <property type="term" value="P:intracellular protein localization"/>
    <property type="evidence" value="ECO:0007669"/>
    <property type="project" value="TreeGrafter"/>
</dbReference>
<dbReference type="InterPro" id="IPR029454">
    <property type="entry name" value="ODR-4-like"/>
</dbReference>
<feature type="region of interest" description="Disordered" evidence="6">
    <location>
        <begin position="112"/>
        <end position="134"/>
    </location>
</feature>
<feature type="non-terminal residue" evidence="8">
    <location>
        <position position="1"/>
    </location>
</feature>
<organism evidence="8">
    <name type="scientific">Amblyomma triste</name>
    <name type="common">Neotropical tick</name>
    <dbReference type="NCBI Taxonomy" id="251400"/>
    <lineage>
        <taxon>Eukaryota</taxon>
        <taxon>Metazoa</taxon>
        <taxon>Ecdysozoa</taxon>
        <taxon>Arthropoda</taxon>
        <taxon>Chelicerata</taxon>
        <taxon>Arachnida</taxon>
        <taxon>Acari</taxon>
        <taxon>Parasitiformes</taxon>
        <taxon>Ixodida</taxon>
        <taxon>Ixodoidea</taxon>
        <taxon>Ixodidae</taxon>
        <taxon>Amblyomminae</taxon>
        <taxon>Amblyomma</taxon>
    </lineage>
</organism>
<feature type="transmembrane region" description="Helical" evidence="7">
    <location>
        <begin position="497"/>
        <end position="518"/>
    </location>
</feature>
<dbReference type="EMBL" id="GBBM01000857">
    <property type="protein sequence ID" value="JAC34561.1"/>
    <property type="molecule type" value="mRNA"/>
</dbReference>
<evidence type="ECO:0000256" key="2">
    <source>
        <dbReference type="ARBA" id="ARBA00010131"/>
    </source>
</evidence>
<evidence type="ECO:0000256" key="5">
    <source>
        <dbReference type="ARBA" id="ARBA00023136"/>
    </source>
</evidence>
<keyword evidence="3 7" id="KW-0812">Transmembrane</keyword>
<dbReference type="AlphaFoldDB" id="A0A023GKZ6"/>
<dbReference type="PANTHER" id="PTHR33966:SF1">
    <property type="entry name" value="PROTEIN ODR-4 HOMOLOG"/>
    <property type="match status" value="1"/>
</dbReference>
<evidence type="ECO:0000256" key="3">
    <source>
        <dbReference type="ARBA" id="ARBA00022692"/>
    </source>
</evidence>
<dbReference type="GO" id="GO:0012505">
    <property type="term" value="C:endomembrane system"/>
    <property type="evidence" value="ECO:0007669"/>
    <property type="project" value="TreeGrafter"/>
</dbReference>
<comment type="similarity">
    <text evidence="2">Belongs to the ODR-4 family.</text>
</comment>
<evidence type="ECO:0000256" key="6">
    <source>
        <dbReference type="SAM" id="MobiDB-lite"/>
    </source>
</evidence>
<dbReference type="GO" id="GO:0016020">
    <property type="term" value="C:membrane"/>
    <property type="evidence" value="ECO:0007669"/>
    <property type="project" value="UniProtKB-SubCell"/>
</dbReference>
<proteinExistence type="evidence at transcript level"/>
<dbReference type="PANTHER" id="PTHR33966">
    <property type="entry name" value="PROTEIN ODR-4 HOMOLOG"/>
    <property type="match status" value="1"/>
</dbReference>
<dbReference type="Pfam" id="PF14778">
    <property type="entry name" value="ODR4-like"/>
    <property type="match status" value="1"/>
</dbReference>
<sequence length="520" mass="56649">SWFRQGSDVVGSCCVGCVTVAAEVLLPNRITGPLPAVCLCFWEYPGIVCTGLCQRICVAKTDFNMGRTVAYDDHVQKLINELVQTKGSSLTVGVIIGQCTQQRDIVVHIANTPRKDDDESQEEGDVKQSRKSTAGHVDIEEAWICQHAKQVTRMLPGGMDVLGLFAVGTPEELAAVQTKLRQVLFAVYKVIAKDQRTSLNSEVTDRIQLQICTVTRKITCKTFDILDHKCAARPADWKPTVGATAWHRLEASLSLDLWVALSEERCRQGLLRQIQVGLEPFMRGLHDARALLNGEARPPDEPLATATDRRRSPRAAKDAPQSLFLVDLLLPLDCSSGGGSSGYQVQGPTSCGASMSIVGTIQCRGFVHTKATVQEAIKAIKQDVIRSITSRCEIQCEDMLLIEDEQHDPSLVHELPKRVFAPLGDRGLTLCDYIFHGDAACDSLEALQELLGLDVTAGDIELDTEHSPESNQQVIDGVETAEIITEATEQLSRGRNMLIPIASAAIAALGAGISYLLLQD</sequence>
<reference evidence="8" key="1">
    <citation type="submission" date="2014-03" db="EMBL/GenBank/DDBJ databases">
        <title>The sialotranscriptome of Amblyomma triste, Amblyomma parvum and Amblyomma cajennense ticks, uncovered by 454-based RNA-seq.</title>
        <authorList>
            <person name="Garcia G.R."/>
            <person name="Gardinassi L.G."/>
            <person name="Ribeiro J.M."/>
            <person name="Anatriello E."/>
            <person name="Ferreira B.R."/>
            <person name="Moreira H.N."/>
            <person name="Mafra C."/>
            <person name="Olegario M.M."/>
            <person name="Szabo P.J."/>
            <person name="Miranda-Santos I.K."/>
            <person name="Maruyama S.R."/>
        </authorList>
    </citation>
    <scope>NUCLEOTIDE SEQUENCE</scope>
    <source>
        <strain evidence="8">Mato Grasso do Sul</strain>
        <tissue evidence="8">Salivary glands</tissue>
    </source>
</reference>
<keyword evidence="5 7" id="KW-0472">Membrane</keyword>
<keyword evidence="4 7" id="KW-1133">Transmembrane helix</keyword>
<accession>A0A023GKZ6</accession>
<evidence type="ECO:0000256" key="7">
    <source>
        <dbReference type="SAM" id="Phobius"/>
    </source>
</evidence>
<protein>
    <submittedName>
        <fullName evidence="8">Uncharacterized protein</fullName>
    </submittedName>
</protein>